<dbReference type="EMBL" id="JX442241">
    <property type="protein sequence ID" value="AFQ96229.1"/>
    <property type="molecule type" value="Genomic_DNA"/>
</dbReference>
<evidence type="ECO:0000256" key="1">
    <source>
        <dbReference type="SAM" id="MobiDB-lite"/>
    </source>
</evidence>
<accession>J9QSM0</accession>
<name>J9QSM0_9CAUD</name>
<dbReference type="Proteomes" id="UP000006275">
    <property type="component" value="Segment"/>
</dbReference>
<dbReference type="KEGG" id="vg:13827645"/>
<gene>
    <name evidence="2" type="ORF">P70_0040</name>
</gene>
<keyword evidence="3" id="KW-1185">Reference proteome</keyword>
<feature type="region of interest" description="Disordered" evidence="1">
    <location>
        <begin position="1"/>
        <end position="33"/>
    </location>
</feature>
<reference evidence="2 3" key="1">
    <citation type="journal article" date="2012" name="J. Virol.">
        <title>Bacteriophage P70: Unique morphology and unrelatedness to other Listeria bacteriophages.</title>
        <authorList>
            <person name="Schmuki M.M."/>
            <person name="Erne D."/>
            <person name="Loessner M.J."/>
            <person name="Klumpp J."/>
        </authorList>
    </citation>
    <scope>NUCLEOTIDE SEQUENCE [LARGE SCALE GENOMIC DNA]</scope>
</reference>
<dbReference type="RefSeq" id="YP_006905905.1">
    <property type="nucleotide sequence ID" value="NC_018831.1"/>
</dbReference>
<protein>
    <submittedName>
        <fullName evidence="2">Uncharacterized protein</fullName>
    </submittedName>
</protein>
<sequence length="70" mass="7287">MQDSFGNIKVINPSVETIPRGSTPPSGGGNTTVANHMAARVSPVLVKTGKSVTSSKGLVGLRNYNKSPDY</sequence>
<evidence type="ECO:0000313" key="2">
    <source>
        <dbReference type="EMBL" id="AFQ96229.1"/>
    </source>
</evidence>
<dbReference type="GeneID" id="13827645"/>
<proteinExistence type="predicted"/>
<organism evidence="2 3">
    <name type="scientific">Listeria phage P70</name>
    <dbReference type="NCBI Taxonomy" id="1225800"/>
    <lineage>
        <taxon>Viruses</taxon>
        <taxon>Duplodnaviria</taxon>
        <taxon>Heunggongvirae</taxon>
        <taxon>Uroviricota</taxon>
        <taxon>Caudoviricetes</taxon>
        <taxon>Homburgvirus</taxon>
        <taxon>Homburgvirus P70</taxon>
    </lineage>
</organism>
<evidence type="ECO:0000313" key="3">
    <source>
        <dbReference type="Proteomes" id="UP000006275"/>
    </source>
</evidence>